<protein>
    <recommendedName>
        <fullName evidence="3">DUF4265 domain-containing protein</fullName>
    </recommendedName>
</protein>
<accession>A0A084SWZ8</accession>
<gene>
    <name evidence="1" type="ORF">Q664_11900</name>
</gene>
<dbReference type="AlphaFoldDB" id="A0A084SWZ8"/>
<proteinExistence type="predicted"/>
<dbReference type="RefSeq" id="WP_043393641.1">
    <property type="nucleotide sequence ID" value="NZ_JPMI01000075.1"/>
</dbReference>
<dbReference type="Pfam" id="PF14085">
    <property type="entry name" value="DUF4265"/>
    <property type="match status" value="1"/>
</dbReference>
<sequence length="151" mass="16731">MTSSSADGRIKVVVKLEKDEDDYPPVDYEGLWALPIGEGLFQIDNVPFFARGIAHGDIVSATFEQQELRFRDVVRPSGHSTLRLIIYDEKDIPSVRALLEEMGCSIEQSHIPGLISVDVPPTVSLAVLRTSLDEGEAQERWGYEEACLASI</sequence>
<organism evidence="1 2">
    <name type="scientific">Archangium violaceum Cb vi76</name>
    <dbReference type="NCBI Taxonomy" id="1406225"/>
    <lineage>
        <taxon>Bacteria</taxon>
        <taxon>Pseudomonadati</taxon>
        <taxon>Myxococcota</taxon>
        <taxon>Myxococcia</taxon>
        <taxon>Myxococcales</taxon>
        <taxon>Cystobacterineae</taxon>
        <taxon>Archangiaceae</taxon>
        <taxon>Archangium</taxon>
    </lineage>
</organism>
<evidence type="ECO:0000313" key="1">
    <source>
        <dbReference type="EMBL" id="KFA92983.1"/>
    </source>
</evidence>
<comment type="caution">
    <text evidence="1">The sequence shown here is derived from an EMBL/GenBank/DDBJ whole genome shotgun (WGS) entry which is preliminary data.</text>
</comment>
<name>A0A084SWZ8_9BACT</name>
<reference evidence="1 2" key="1">
    <citation type="submission" date="2014-07" db="EMBL/GenBank/DDBJ databases">
        <title>Draft Genome Sequence of Gephyronic Acid Producer, Cystobacter violaceus Strain Cb vi76.</title>
        <authorList>
            <person name="Stevens D.C."/>
            <person name="Young J."/>
            <person name="Carmichael R."/>
            <person name="Tan J."/>
            <person name="Taylor R.E."/>
        </authorList>
    </citation>
    <scope>NUCLEOTIDE SEQUENCE [LARGE SCALE GENOMIC DNA]</scope>
    <source>
        <strain evidence="1 2">Cb vi76</strain>
    </source>
</reference>
<dbReference type="InterPro" id="IPR025361">
    <property type="entry name" value="DUF4265"/>
</dbReference>
<dbReference type="EMBL" id="JPMI01000075">
    <property type="protein sequence ID" value="KFA92983.1"/>
    <property type="molecule type" value="Genomic_DNA"/>
</dbReference>
<evidence type="ECO:0008006" key="3">
    <source>
        <dbReference type="Google" id="ProtNLM"/>
    </source>
</evidence>
<evidence type="ECO:0000313" key="2">
    <source>
        <dbReference type="Proteomes" id="UP000028547"/>
    </source>
</evidence>
<dbReference type="Proteomes" id="UP000028547">
    <property type="component" value="Unassembled WGS sequence"/>
</dbReference>